<sequence length="133" mass="15451">MLEPPELSGLKSGEAGEQWVAYLYQKNGFEILARNYALFGKKQFGEIDIVARRGPRLYIVEVKTRKNENFMPVEETVNFHKQTRLRRMAKLYLQQNPQYADWDIQIDVAAVLMDPFDNSIKSVKLIENAIEDV</sequence>
<protein>
    <recommendedName>
        <fullName evidence="2">UPF0102 protein A2751_01600</fullName>
    </recommendedName>
</protein>
<dbReference type="AlphaFoldDB" id="A0A1F5NJM0"/>
<dbReference type="PANTHER" id="PTHR34039:SF1">
    <property type="entry name" value="UPF0102 PROTEIN YRAN"/>
    <property type="match status" value="1"/>
</dbReference>
<dbReference type="PANTHER" id="PTHR34039">
    <property type="entry name" value="UPF0102 PROTEIN YRAN"/>
    <property type="match status" value="1"/>
</dbReference>
<accession>A0A1F5NJM0</accession>
<evidence type="ECO:0000313" key="4">
    <source>
        <dbReference type="Proteomes" id="UP000176864"/>
    </source>
</evidence>
<evidence type="ECO:0000256" key="2">
    <source>
        <dbReference type="HAMAP-Rule" id="MF_00048"/>
    </source>
</evidence>
<comment type="similarity">
    <text evidence="1 2">Belongs to the UPF0102 family.</text>
</comment>
<organism evidence="3 4">
    <name type="scientific">Candidatus Doudnabacteria bacterium RIFCSPHIGHO2_01_FULL_46_14</name>
    <dbReference type="NCBI Taxonomy" id="1817824"/>
    <lineage>
        <taxon>Bacteria</taxon>
        <taxon>Candidatus Doudnaibacteriota</taxon>
    </lineage>
</organism>
<dbReference type="Gene3D" id="3.40.1350.10">
    <property type="match status" value="1"/>
</dbReference>
<dbReference type="EMBL" id="MFEK01000016">
    <property type="protein sequence ID" value="OGE77734.1"/>
    <property type="molecule type" value="Genomic_DNA"/>
</dbReference>
<comment type="caution">
    <text evidence="3">The sequence shown here is derived from an EMBL/GenBank/DDBJ whole genome shotgun (WGS) entry which is preliminary data.</text>
</comment>
<dbReference type="InterPro" id="IPR003509">
    <property type="entry name" value="UPF0102_YraN-like"/>
</dbReference>
<gene>
    <name evidence="3" type="ORF">A2751_01600</name>
</gene>
<dbReference type="SUPFAM" id="SSF52980">
    <property type="entry name" value="Restriction endonuclease-like"/>
    <property type="match status" value="1"/>
</dbReference>
<reference evidence="3 4" key="1">
    <citation type="journal article" date="2016" name="Nat. Commun.">
        <title>Thousands of microbial genomes shed light on interconnected biogeochemical processes in an aquifer system.</title>
        <authorList>
            <person name="Anantharaman K."/>
            <person name="Brown C.T."/>
            <person name="Hug L.A."/>
            <person name="Sharon I."/>
            <person name="Castelle C.J."/>
            <person name="Probst A.J."/>
            <person name="Thomas B.C."/>
            <person name="Singh A."/>
            <person name="Wilkins M.J."/>
            <person name="Karaoz U."/>
            <person name="Brodie E.L."/>
            <person name="Williams K.H."/>
            <person name="Hubbard S.S."/>
            <person name="Banfield J.F."/>
        </authorList>
    </citation>
    <scope>NUCLEOTIDE SEQUENCE [LARGE SCALE GENOMIC DNA]</scope>
</reference>
<dbReference type="Proteomes" id="UP000176864">
    <property type="component" value="Unassembled WGS sequence"/>
</dbReference>
<dbReference type="InterPro" id="IPR011335">
    <property type="entry name" value="Restrct_endonuc-II-like"/>
</dbReference>
<dbReference type="STRING" id="1817824.A2751_01600"/>
<dbReference type="GO" id="GO:0003676">
    <property type="term" value="F:nucleic acid binding"/>
    <property type="evidence" value="ECO:0007669"/>
    <property type="project" value="InterPro"/>
</dbReference>
<evidence type="ECO:0000313" key="3">
    <source>
        <dbReference type="EMBL" id="OGE77734.1"/>
    </source>
</evidence>
<dbReference type="HAMAP" id="MF_00048">
    <property type="entry name" value="UPF0102"/>
    <property type="match status" value="1"/>
</dbReference>
<name>A0A1F5NJM0_9BACT</name>
<dbReference type="InterPro" id="IPR011856">
    <property type="entry name" value="tRNA_endonuc-like_dom_sf"/>
</dbReference>
<evidence type="ECO:0000256" key="1">
    <source>
        <dbReference type="ARBA" id="ARBA00006738"/>
    </source>
</evidence>
<proteinExistence type="inferred from homology"/>
<dbReference type="Pfam" id="PF02021">
    <property type="entry name" value="UPF0102"/>
    <property type="match status" value="1"/>
</dbReference>